<feature type="region of interest" description="Disordered" evidence="1">
    <location>
        <begin position="204"/>
        <end position="223"/>
    </location>
</feature>
<feature type="region of interest" description="Disordered" evidence="1">
    <location>
        <begin position="373"/>
        <end position="396"/>
    </location>
</feature>
<reference evidence="2" key="2">
    <citation type="submission" date="2023-05" db="EMBL/GenBank/DDBJ databases">
        <authorList>
            <person name="Fouks B."/>
        </authorList>
    </citation>
    <scope>NUCLEOTIDE SEQUENCE</scope>
    <source>
        <strain evidence="2">Stay&amp;Tobe</strain>
        <tissue evidence="2">Testes</tissue>
    </source>
</reference>
<reference evidence="2" key="1">
    <citation type="journal article" date="2023" name="IScience">
        <title>Live-bearing cockroach genome reveals convergent evolutionary mechanisms linked to viviparity in insects and beyond.</title>
        <authorList>
            <person name="Fouks B."/>
            <person name="Harrison M.C."/>
            <person name="Mikhailova A.A."/>
            <person name="Marchal E."/>
            <person name="English S."/>
            <person name="Carruthers M."/>
            <person name="Jennings E.C."/>
            <person name="Chiamaka E.L."/>
            <person name="Frigard R.A."/>
            <person name="Pippel M."/>
            <person name="Attardo G.M."/>
            <person name="Benoit J.B."/>
            <person name="Bornberg-Bauer E."/>
            <person name="Tobe S.S."/>
        </authorList>
    </citation>
    <scope>NUCLEOTIDE SEQUENCE</scope>
    <source>
        <strain evidence="2">Stay&amp;Tobe</strain>
    </source>
</reference>
<feature type="compositionally biased region" description="Low complexity" evidence="1">
    <location>
        <begin position="204"/>
        <end position="219"/>
    </location>
</feature>
<evidence type="ECO:0000313" key="3">
    <source>
        <dbReference type="Proteomes" id="UP001233999"/>
    </source>
</evidence>
<evidence type="ECO:0000256" key="1">
    <source>
        <dbReference type="SAM" id="MobiDB-lite"/>
    </source>
</evidence>
<protein>
    <submittedName>
        <fullName evidence="2">Uncharacterized protein</fullName>
    </submittedName>
</protein>
<organism evidence="2 3">
    <name type="scientific">Diploptera punctata</name>
    <name type="common">Pacific beetle cockroach</name>
    <dbReference type="NCBI Taxonomy" id="6984"/>
    <lineage>
        <taxon>Eukaryota</taxon>
        <taxon>Metazoa</taxon>
        <taxon>Ecdysozoa</taxon>
        <taxon>Arthropoda</taxon>
        <taxon>Hexapoda</taxon>
        <taxon>Insecta</taxon>
        <taxon>Pterygota</taxon>
        <taxon>Neoptera</taxon>
        <taxon>Polyneoptera</taxon>
        <taxon>Dictyoptera</taxon>
        <taxon>Blattodea</taxon>
        <taxon>Blaberoidea</taxon>
        <taxon>Blaberidae</taxon>
        <taxon>Diplopterinae</taxon>
        <taxon>Diploptera</taxon>
    </lineage>
</organism>
<dbReference type="Proteomes" id="UP001233999">
    <property type="component" value="Unassembled WGS sequence"/>
</dbReference>
<dbReference type="AlphaFoldDB" id="A0AAD8E5N0"/>
<evidence type="ECO:0000313" key="2">
    <source>
        <dbReference type="EMBL" id="KAJ9578203.1"/>
    </source>
</evidence>
<sequence>MTSHSEFRVTDATHDGAAPQVGELLFSVQEEHNYSLPTSIKEEEIQDDLKVVEVTEEVDVSMHIGENGITYLRDTNGVQWSLENPDPFFRLDDLSWKLSEDKMMPKLVEEEGHVIPVNRCIKCKGPLKSGALCITCNQPWVKLTDICASKQNISIDNQAVNVPEKKNMKYFVIKKSDLGKFVYKNMGKLSIVNQYDAKSFNKLRLGNNNNNNKNTSGSNDVKKFVNRKNNMPTVSIPEKNNASSSNKNVSKIKVNNNSEIKVPIYIQKSPTIITKKQEGCKLKFDTKFVTVDIKSLAKNPPVKIEVAEDKKTKQTKTDVFDTNFNTEEISIEHMKIEESYDAENEDEYNIRMTENNTEITNRDHCYDIEVKHRESSDENGCNDAENSNYESEENISKPSKVIDLKKLCGGR</sequence>
<dbReference type="EMBL" id="JASPKZ010008902">
    <property type="protein sequence ID" value="KAJ9578203.1"/>
    <property type="molecule type" value="Genomic_DNA"/>
</dbReference>
<comment type="caution">
    <text evidence="2">The sequence shown here is derived from an EMBL/GenBank/DDBJ whole genome shotgun (WGS) entry which is preliminary data.</text>
</comment>
<name>A0AAD8E5N0_DIPPU</name>
<keyword evidence="3" id="KW-1185">Reference proteome</keyword>
<accession>A0AAD8E5N0</accession>
<gene>
    <name evidence="2" type="ORF">L9F63_005592</name>
</gene>
<proteinExistence type="predicted"/>